<dbReference type="GeneID" id="90824331"/>
<feature type="domain" description="TFIIB-type" evidence="2">
    <location>
        <begin position="23"/>
        <end position="56"/>
    </location>
</feature>
<dbReference type="Pfam" id="PF08271">
    <property type="entry name" value="Zn_Ribbon_TF"/>
    <property type="match status" value="1"/>
</dbReference>
<proteinExistence type="predicted"/>
<accession>A0AAJ8K270</accession>
<gene>
    <name evidence="3" type="ORF">I302_101549</name>
</gene>
<protein>
    <recommendedName>
        <fullName evidence="2">TFIIB-type domain-containing protein</fullName>
    </recommendedName>
</protein>
<reference evidence="3" key="2">
    <citation type="submission" date="2024-02" db="EMBL/GenBank/DDBJ databases">
        <title>Comparative genomics of Cryptococcus and Kwoniella reveals pathogenesis evolution and contrasting modes of karyotype evolution via chromosome fusion or intercentromeric recombination.</title>
        <authorList>
            <person name="Coelho M.A."/>
            <person name="David-Palma M."/>
            <person name="Shea T."/>
            <person name="Bowers K."/>
            <person name="McGinley-Smith S."/>
            <person name="Mohammad A.W."/>
            <person name="Gnirke A."/>
            <person name="Yurkov A.M."/>
            <person name="Nowrousian M."/>
            <person name="Sun S."/>
            <person name="Cuomo C.A."/>
            <person name="Heitman J."/>
        </authorList>
    </citation>
    <scope>NUCLEOTIDE SEQUENCE</scope>
    <source>
        <strain evidence="3">CBS 10118</strain>
    </source>
</reference>
<dbReference type="GO" id="GO:0008270">
    <property type="term" value="F:zinc ion binding"/>
    <property type="evidence" value="ECO:0007669"/>
    <property type="project" value="UniProtKB-KW"/>
</dbReference>
<organism evidence="3 4">
    <name type="scientific">Kwoniella bestiolae CBS 10118</name>
    <dbReference type="NCBI Taxonomy" id="1296100"/>
    <lineage>
        <taxon>Eukaryota</taxon>
        <taxon>Fungi</taxon>
        <taxon>Dikarya</taxon>
        <taxon>Basidiomycota</taxon>
        <taxon>Agaricomycotina</taxon>
        <taxon>Tremellomycetes</taxon>
        <taxon>Tremellales</taxon>
        <taxon>Cryptococcaceae</taxon>
        <taxon>Kwoniella</taxon>
    </lineage>
</organism>
<keyword evidence="4" id="KW-1185">Reference proteome</keyword>
<evidence type="ECO:0000256" key="1">
    <source>
        <dbReference type="PROSITE-ProRule" id="PRU00469"/>
    </source>
</evidence>
<keyword evidence="1" id="KW-0479">Metal-binding</keyword>
<dbReference type="KEGG" id="kbi:90824331"/>
<dbReference type="Gene3D" id="2.20.25.10">
    <property type="match status" value="1"/>
</dbReference>
<dbReference type="PROSITE" id="PS51134">
    <property type="entry name" value="ZF_TFIIB"/>
    <property type="match status" value="1"/>
</dbReference>
<keyword evidence="1" id="KW-0863">Zinc-finger</keyword>
<name>A0AAJ8K270_9TREE</name>
<dbReference type="RefSeq" id="XP_065725377.1">
    <property type="nucleotide sequence ID" value="XM_065869305.1"/>
</dbReference>
<dbReference type="SUPFAM" id="SSF57783">
    <property type="entry name" value="Zinc beta-ribbon"/>
    <property type="match status" value="1"/>
</dbReference>
<keyword evidence="1" id="KW-0862">Zinc</keyword>
<reference evidence="3" key="1">
    <citation type="submission" date="2013-07" db="EMBL/GenBank/DDBJ databases">
        <authorList>
            <consortium name="The Broad Institute Genome Sequencing Platform"/>
            <person name="Cuomo C."/>
            <person name="Litvintseva A."/>
            <person name="Chen Y."/>
            <person name="Heitman J."/>
            <person name="Sun S."/>
            <person name="Springer D."/>
            <person name="Dromer F."/>
            <person name="Young S.K."/>
            <person name="Zeng Q."/>
            <person name="Gargeya S."/>
            <person name="Fitzgerald M."/>
            <person name="Abouelleil A."/>
            <person name="Alvarado L."/>
            <person name="Berlin A.M."/>
            <person name="Chapman S.B."/>
            <person name="Dewar J."/>
            <person name="Goldberg J."/>
            <person name="Griggs A."/>
            <person name="Gujja S."/>
            <person name="Hansen M."/>
            <person name="Howarth C."/>
            <person name="Imamovic A."/>
            <person name="Larimer J."/>
            <person name="McCowan C."/>
            <person name="Murphy C."/>
            <person name="Pearson M."/>
            <person name="Priest M."/>
            <person name="Roberts A."/>
            <person name="Saif S."/>
            <person name="Shea T."/>
            <person name="Sykes S."/>
            <person name="Wortman J."/>
            <person name="Nusbaum C."/>
            <person name="Birren B."/>
        </authorList>
    </citation>
    <scope>NUCLEOTIDE SEQUENCE</scope>
    <source>
        <strain evidence="3">CBS 10118</strain>
    </source>
</reference>
<dbReference type="Proteomes" id="UP000092730">
    <property type="component" value="Chromosome 1"/>
</dbReference>
<evidence type="ECO:0000259" key="2">
    <source>
        <dbReference type="PROSITE" id="PS51134"/>
    </source>
</evidence>
<dbReference type="AlphaFoldDB" id="A0AAJ8K270"/>
<sequence>MTLAGPRAPGPKFGQSVAPNLNVRHLCPNCRTDPPNIIEEYSKGDLVCGDCGTILGDRIVDTRSECE</sequence>
<evidence type="ECO:0000313" key="3">
    <source>
        <dbReference type="EMBL" id="WVW79580.1"/>
    </source>
</evidence>
<dbReference type="EMBL" id="CP144541">
    <property type="protein sequence ID" value="WVW79580.1"/>
    <property type="molecule type" value="Genomic_DNA"/>
</dbReference>
<dbReference type="InterPro" id="IPR013137">
    <property type="entry name" value="Znf_TFIIB"/>
</dbReference>
<evidence type="ECO:0000313" key="4">
    <source>
        <dbReference type="Proteomes" id="UP000092730"/>
    </source>
</evidence>